<dbReference type="Gene3D" id="2.120.10.30">
    <property type="entry name" value="TolB, C-terminal domain"/>
    <property type="match status" value="1"/>
</dbReference>
<dbReference type="Pfam" id="PF08450">
    <property type="entry name" value="SGL"/>
    <property type="match status" value="1"/>
</dbReference>
<dbReference type="InterPro" id="IPR052988">
    <property type="entry name" value="Oryzine_lactonohydrolase"/>
</dbReference>
<dbReference type="SUPFAM" id="SSF63829">
    <property type="entry name" value="Calcium-dependent phosphotriesterase"/>
    <property type="match status" value="1"/>
</dbReference>
<evidence type="ECO:0000259" key="2">
    <source>
        <dbReference type="Pfam" id="PF08450"/>
    </source>
</evidence>
<proteinExistence type="predicted"/>
<organism evidence="3">
    <name type="scientific">Psilocybe cubensis</name>
    <name type="common">Psychedelic mushroom</name>
    <name type="synonym">Stropharia cubensis</name>
    <dbReference type="NCBI Taxonomy" id="181762"/>
    <lineage>
        <taxon>Eukaryota</taxon>
        <taxon>Fungi</taxon>
        <taxon>Dikarya</taxon>
        <taxon>Basidiomycota</taxon>
        <taxon>Agaricomycotina</taxon>
        <taxon>Agaricomycetes</taxon>
        <taxon>Agaricomycetidae</taxon>
        <taxon>Agaricales</taxon>
        <taxon>Agaricineae</taxon>
        <taxon>Strophariaceae</taxon>
        <taxon>Psilocybe</taxon>
    </lineage>
</organism>
<keyword evidence="1" id="KW-0732">Signal</keyword>
<dbReference type="EMBL" id="JAFIQS010000025">
    <property type="protein sequence ID" value="KAG5161796.1"/>
    <property type="molecule type" value="Genomic_DNA"/>
</dbReference>
<dbReference type="InterPro" id="IPR013658">
    <property type="entry name" value="SGL"/>
</dbReference>
<accession>A0A8H8CDQ7</accession>
<gene>
    <name evidence="3" type="ORF">JR316_013336</name>
</gene>
<comment type="caution">
    <text evidence="3">The sequence shown here is derived from an EMBL/GenBank/DDBJ whole genome shotgun (WGS) entry which is preliminary data.</text>
</comment>
<evidence type="ECO:0000313" key="3">
    <source>
        <dbReference type="EMBL" id="KAG5161796.1"/>
    </source>
</evidence>
<sequence length="422" mass="46024">MYYHFRSAVIWVLIDNLCFFLRGVSGLVTVTDSSTLSIEIPPLSFAVLGQNASFRHNSTRDLFNPTNSTPPFFQIFHPDFRNVLGPNASIRRIAMNTTFAFGSFAFEAPIFNPPTNELFFSSVVLPPESSMTHNNHISKIDMALVEKELSSTEKDINVPFTVLSLPETVQITNGATGPFRGSLLLTTRGRAELPSALVLLNPKPPNNATVLLDNFFGRQFNSMNDLKIHPSGNIFFTDDSLAFTDNERPPPLLPSQTYMFDPRTGLVKMVADGVVVPNGIAFSPDGTIAYIADSASVATDQTRPATIYAFDVDPESFTFKNRRVLCYIDSGIPDGVQVDTEGNVYVASGDGVQVSIEKSTVQTKLLKESIQVFRKDGVILGKLFFGARVANMAFAGDGNLVVLVSSAIFLAKINAKSALVSI</sequence>
<dbReference type="PANTHER" id="PTHR47064:SF2">
    <property type="entry name" value="SMP-30_GLUCONOLACTONASE_LRE-LIKE REGION DOMAIN-CONTAINING PROTEIN-RELATED"/>
    <property type="match status" value="1"/>
</dbReference>
<reference evidence="3" key="1">
    <citation type="submission" date="2021-02" db="EMBL/GenBank/DDBJ databases">
        <title>Psilocybe cubensis genome.</title>
        <authorList>
            <person name="Mckernan K.J."/>
            <person name="Crawford S."/>
            <person name="Trippe A."/>
            <person name="Kane L.T."/>
            <person name="Mclaughlin S."/>
        </authorList>
    </citation>
    <scope>NUCLEOTIDE SEQUENCE [LARGE SCALE GENOMIC DNA]</scope>
    <source>
        <strain evidence="3">MGC-MH-2018</strain>
    </source>
</reference>
<dbReference type="PANTHER" id="PTHR47064">
    <property type="entry name" value="PUTATIVE (AFU_ORTHOLOGUE AFUA_1G08990)-RELATED"/>
    <property type="match status" value="1"/>
</dbReference>
<protein>
    <recommendedName>
        <fullName evidence="2">SMP-30/Gluconolactonase/LRE-like region domain-containing protein</fullName>
    </recommendedName>
</protein>
<feature type="chain" id="PRO_5034981459" description="SMP-30/Gluconolactonase/LRE-like region domain-containing protein" evidence="1">
    <location>
        <begin position="27"/>
        <end position="422"/>
    </location>
</feature>
<dbReference type="InterPro" id="IPR011042">
    <property type="entry name" value="6-blade_b-propeller_TolB-like"/>
</dbReference>
<evidence type="ECO:0000256" key="1">
    <source>
        <dbReference type="SAM" id="SignalP"/>
    </source>
</evidence>
<dbReference type="AlphaFoldDB" id="A0A8H8CDQ7"/>
<feature type="signal peptide" evidence="1">
    <location>
        <begin position="1"/>
        <end position="26"/>
    </location>
</feature>
<feature type="domain" description="SMP-30/Gluconolactonase/LRE-like region" evidence="2">
    <location>
        <begin position="172"/>
        <end position="406"/>
    </location>
</feature>
<name>A0A8H8CDQ7_PSICU</name>